<evidence type="ECO:0000256" key="5">
    <source>
        <dbReference type="PROSITE-ProRule" id="PRU01248"/>
    </source>
</evidence>
<name>A0AAW4QXG2_BACCE</name>
<dbReference type="PROSITE" id="PS51900">
    <property type="entry name" value="CB"/>
    <property type="match status" value="1"/>
</dbReference>
<comment type="caution">
    <text evidence="8">The sequence shown here is derived from an EMBL/GenBank/DDBJ whole genome shotgun (WGS) entry which is preliminary data.</text>
</comment>
<evidence type="ECO:0000259" key="6">
    <source>
        <dbReference type="PROSITE" id="PS51898"/>
    </source>
</evidence>
<keyword evidence="2" id="KW-0229">DNA integration</keyword>
<protein>
    <submittedName>
        <fullName evidence="8">Site-specific integrase</fullName>
    </submittedName>
</protein>
<dbReference type="Pfam" id="PF14659">
    <property type="entry name" value="Phage_int_SAM_3"/>
    <property type="match status" value="1"/>
</dbReference>
<dbReference type="PROSITE" id="PS51898">
    <property type="entry name" value="TYR_RECOMBINASE"/>
    <property type="match status" value="1"/>
</dbReference>
<dbReference type="SUPFAM" id="SSF56349">
    <property type="entry name" value="DNA breaking-rejoining enzymes"/>
    <property type="match status" value="1"/>
</dbReference>
<keyword evidence="4" id="KW-0233">DNA recombination</keyword>
<evidence type="ECO:0000259" key="7">
    <source>
        <dbReference type="PROSITE" id="PS51900"/>
    </source>
</evidence>
<dbReference type="InterPro" id="IPR002104">
    <property type="entry name" value="Integrase_catalytic"/>
</dbReference>
<proteinExistence type="inferred from homology"/>
<dbReference type="Pfam" id="PF00589">
    <property type="entry name" value="Phage_integrase"/>
    <property type="match status" value="1"/>
</dbReference>
<dbReference type="GO" id="GO:0006310">
    <property type="term" value="P:DNA recombination"/>
    <property type="evidence" value="ECO:0007669"/>
    <property type="project" value="UniProtKB-KW"/>
</dbReference>
<evidence type="ECO:0000313" key="9">
    <source>
        <dbReference type="Proteomes" id="UP001197806"/>
    </source>
</evidence>
<dbReference type="EMBL" id="JACLPZ010000023">
    <property type="protein sequence ID" value="MBY0038681.1"/>
    <property type="molecule type" value="Genomic_DNA"/>
</dbReference>
<dbReference type="PANTHER" id="PTHR30349:SF64">
    <property type="entry name" value="PROPHAGE INTEGRASE INTD-RELATED"/>
    <property type="match status" value="1"/>
</dbReference>
<keyword evidence="3 5" id="KW-0238">DNA-binding</keyword>
<dbReference type="Proteomes" id="UP001197806">
    <property type="component" value="Unassembled WGS sequence"/>
</dbReference>
<dbReference type="InterPro" id="IPR011010">
    <property type="entry name" value="DNA_brk_join_enz"/>
</dbReference>
<evidence type="ECO:0000256" key="1">
    <source>
        <dbReference type="ARBA" id="ARBA00008857"/>
    </source>
</evidence>
<dbReference type="Pfam" id="PF14657">
    <property type="entry name" value="Arm-DNA-bind_4"/>
    <property type="match status" value="1"/>
</dbReference>
<dbReference type="InterPro" id="IPR050090">
    <property type="entry name" value="Tyrosine_recombinase_XerCD"/>
</dbReference>
<dbReference type="PANTHER" id="PTHR30349">
    <property type="entry name" value="PHAGE INTEGRASE-RELATED"/>
    <property type="match status" value="1"/>
</dbReference>
<organism evidence="8 9">
    <name type="scientific">Bacillus cereus</name>
    <dbReference type="NCBI Taxonomy" id="1396"/>
    <lineage>
        <taxon>Bacteria</taxon>
        <taxon>Bacillati</taxon>
        <taxon>Bacillota</taxon>
        <taxon>Bacilli</taxon>
        <taxon>Bacillales</taxon>
        <taxon>Bacillaceae</taxon>
        <taxon>Bacillus</taxon>
        <taxon>Bacillus cereus group</taxon>
    </lineage>
</organism>
<dbReference type="AlphaFoldDB" id="A0AAW4QXG2"/>
<evidence type="ECO:0000313" key="8">
    <source>
        <dbReference type="EMBL" id="MBY0038681.1"/>
    </source>
</evidence>
<feature type="domain" description="Core-binding (CB)" evidence="7">
    <location>
        <begin position="65"/>
        <end position="147"/>
    </location>
</feature>
<feature type="domain" description="Tyr recombinase" evidence="6">
    <location>
        <begin position="168"/>
        <end position="364"/>
    </location>
</feature>
<gene>
    <name evidence="8" type="ORF">H7U08_19400</name>
</gene>
<comment type="similarity">
    <text evidence="1">Belongs to the 'phage' integrase family.</text>
</comment>
<dbReference type="Gene3D" id="1.10.150.130">
    <property type="match status" value="1"/>
</dbReference>
<dbReference type="InterPro" id="IPR010998">
    <property type="entry name" value="Integrase_recombinase_N"/>
</dbReference>
<evidence type="ECO:0000256" key="2">
    <source>
        <dbReference type="ARBA" id="ARBA00022908"/>
    </source>
</evidence>
<dbReference type="InterPro" id="IPR013762">
    <property type="entry name" value="Integrase-like_cat_sf"/>
</dbReference>
<dbReference type="RefSeq" id="WP_221826157.1">
    <property type="nucleotide sequence ID" value="NZ_JACLPZ010000023.1"/>
</dbReference>
<sequence length="384" mass="43396">MKGSVKKDKKTGKYFYIVDIGIDSLTGKRKQKKKRGFITKKEAENALKMILSEVHTGTYVESSKLSYGEYLESWFNTKKHSIGIQTAKVLKGYLNSRIIPSLGNIKLAKLTSLHMQNYVNSLRDKGLKRGTIEKIIKVIRNSLEHAIDLELISKNVAAKTKLPKADKEELTIWNEHEVQLFLKAVKDSGYSMAFHMALVTGMRQGELLGLRWKDVDLEKGHLTISQTLSHDGKTFLLGGKTKSSLRKILLPASTVAKLKKYRAVVLKEKLSQGEEYQDNDLVMCTHSGTPINPANVRRSLNALIKKAAVLKIRFHDLRHTHATLLLAKGVNVKVISERLGHSNIKITLDTYSHVLPTMQEDAVNKKVLKFGIYIRRSYSFKIMN</sequence>
<dbReference type="InterPro" id="IPR044068">
    <property type="entry name" value="CB"/>
</dbReference>
<accession>A0AAW4QXG2</accession>
<dbReference type="Gene3D" id="1.10.443.10">
    <property type="entry name" value="Intergrase catalytic core"/>
    <property type="match status" value="1"/>
</dbReference>
<dbReference type="InterPro" id="IPR004107">
    <property type="entry name" value="Integrase_SAM-like_N"/>
</dbReference>
<dbReference type="GO" id="GO:0003677">
    <property type="term" value="F:DNA binding"/>
    <property type="evidence" value="ECO:0007669"/>
    <property type="project" value="UniProtKB-UniRule"/>
</dbReference>
<evidence type="ECO:0000256" key="3">
    <source>
        <dbReference type="ARBA" id="ARBA00023125"/>
    </source>
</evidence>
<dbReference type="InterPro" id="IPR028259">
    <property type="entry name" value="AP2-like_int_N"/>
</dbReference>
<dbReference type="GO" id="GO:0015074">
    <property type="term" value="P:DNA integration"/>
    <property type="evidence" value="ECO:0007669"/>
    <property type="project" value="UniProtKB-KW"/>
</dbReference>
<evidence type="ECO:0000256" key="4">
    <source>
        <dbReference type="ARBA" id="ARBA00023172"/>
    </source>
</evidence>
<dbReference type="CDD" id="cd01189">
    <property type="entry name" value="INT_ICEBs1_C_like"/>
    <property type="match status" value="1"/>
</dbReference>
<reference evidence="8" key="1">
    <citation type="submission" date="2020-08" db="EMBL/GenBank/DDBJ databases">
        <title>Fungal Genomes of the International Space Station.</title>
        <authorList>
            <person name="Seuylemezian A."/>
            <person name="Singh N.K."/>
            <person name="Wood J."/>
            <person name="Venkateswaran K."/>
        </authorList>
    </citation>
    <scope>NUCLEOTIDE SEQUENCE</scope>
    <source>
        <strain evidence="8">I2-B2</strain>
    </source>
</reference>